<feature type="binding site" evidence="11">
    <location>
        <position position="343"/>
    </location>
    <ligand>
        <name>L-glutamate</name>
        <dbReference type="ChEBI" id="CHEBI:29985"/>
    </ligand>
</feature>
<evidence type="ECO:0000256" key="1">
    <source>
        <dbReference type="ARBA" id="ARBA00004496"/>
    </source>
</evidence>
<feature type="binding site" evidence="12">
    <location>
        <begin position="274"/>
        <end position="276"/>
    </location>
    <ligand>
        <name>ATP</name>
        <dbReference type="ChEBI" id="CHEBI:30616"/>
    </ligand>
</feature>
<feature type="binding site" evidence="11">
    <location>
        <position position="364"/>
    </location>
    <ligand>
        <name>L-glutamate</name>
        <dbReference type="ChEBI" id="CHEBI:29985"/>
    </ligand>
</feature>
<dbReference type="GO" id="GO:0005524">
    <property type="term" value="F:ATP binding"/>
    <property type="evidence" value="ECO:0007669"/>
    <property type="project" value="UniProtKB-KW"/>
</dbReference>
<keyword evidence="13" id="KW-0460">Magnesium</keyword>
<comment type="caution">
    <text evidence="18">The sequence shown here is derived from an EMBL/GenBank/DDBJ whole genome shotgun (WGS) entry which is preliminary data.</text>
</comment>
<dbReference type="InterPro" id="IPR008146">
    <property type="entry name" value="Gln_synth_cat_dom"/>
</dbReference>
<feature type="binding site" evidence="11">
    <location>
        <position position="331"/>
    </location>
    <ligand>
        <name>L-glutamate</name>
        <dbReference type="ChEBI" id="CHEBI:29985"/>
    </ligand>
</feature>
<dbReference type="PROSITE" id="PS51986">
    <property type="entry name" value="GS_BETA_GRASP"/>
    <property type="match status" value="1"/>
</dbReference>
<keyword evidence="5" id="KW-0963">Cytoplasm</keyword>
<dbReference type="InterPro" id="IPR004809">
    <property type="entry name" value="Gln_synth_I"/>
</dbReference>
<comment type="similarity">
    <text evidence="2 14 15">Belongs to the glutamine synthetase family.</text>
</comment>
<sequence>MSPTPQDLMRRVSDDEVKFLDIRFCDLFGQVHHFSIPTTTLKESFFTEGVAFDGCSIRGFESIEKSDMLLIPDLDSVSVDPFRAKKTLILNSFVHDPATGEPFSRDPRHVARKAERHLRESGIADRAYFGPEPEFSIFDSVRFGEDANAAFHQLDSAEGWWNTGREEEGGNLGYKIRYKDGYSPVSPHDQFADLRDTMVTALEDCGIVVEKSHHEVSSGGQTEINYVFNTLLRSADELQLLKYVVKNTAWQHGKTVTFMPKPLQGDNGNALHVHQSLWRGDQALFHDPLGYAGLSELARHYIGGVLRHAPSLLAFTNPSINSYHRLLPGYEAPVNLSYSQGNRSASVRIPVTGADPRAKRVEIRFPDATSNPYLGFSALLMAGLDGIRHKTEPPEPIDADLHGTEDGHTLARLPESLGEAMNALERDHDYLLEGGVFTADLIETYVAFKREREVEAIRQRPHPYEFALYFDV</sequence>
<evidence type="ECO:0000256" key="14">
    <source>
        <dbReference type="PROSITE-ProRule" id="PRU01330"/>
    </source>
</evidence>
<dbReference type="GO" id="GO:0005737">
    <property type="term" value="C:cytoplasm"/>
    <property type="evidence" value="ECO:0007669"/>
    <property type="project" value="UniProtKB-SubCell"/>
</dbReference>
<dbReference type="OrthoDB" id="9807095at2"/>
<evidence type="ECO:0000256" key="9">
    <source>
        <dbReference type="ARBA" id="ARBA00030668"/>
    </source>
</evidence>
<dbReference type="PROSITE" id="PS00181">
    <property type="entry name" value="GLNA_ATP"/>
    <property type="match status" value="1"/>
</dbReference>
<keyword evidence="7 12" id="KW-0547">Nucleotide-binding</keyword>
<dbReference type="GO" id="GO:0046872">
    <property type="term" value="F:metal ion binding"/>
    <property type="evidence" value="ECO:0007669"/>
    <property type="project" value="UniProtKB-KW"/>
</dbReference>
<keyword evidence="19" id="KW-1185">Reference proteome</keyword>
<evidence type="ECO:0000256" key="8">
    <source>
        <dbReference type="ARBA" id="ARBA00022840"/>
    </source>
</evidence>
<evidence type="ECO:0000259" key="17">
    <source>
        <dbReference type="PROSITE" id="PS51987"/>
    </source>
</evidence>
<dbReference type="Pfam" id="PF03951">
    <property type="entry name" value="Gln-synt_N"/>
    <property type="match status" value="1"/>
</dbReference>
<dbReference type="EMBL" id="PVLV01000270">
    <property type="protein sequence ID" value="PRH77887.1"/>
    <property type="molecule type" value="Genomic_DNA"/>
</dbReference>
<keyword evidence="13" id="KW-0479">Metal-binding</keyword>
<feature type="binding site" evidence="13">
    <location>
        <position position="272"/>
    </location>
    <ligand>
        <name>Mg(2+)</name>
        <dbReference type="ChEBI" id="CHEBI:18420"/>
        <label>1</label>
    </ligand>
</feature>
<dbReference type="RefSeq" id="WP_105869903.1">
    <property type="nucleotide sequence ID" value="NZ_PVLV01000270.1"/>
</dbReference>
<protein>
    <recommendedName>
        <fullName evidence="4">Glutamine synthetase</fullName>
        <ecNumber evidence="3">6.3.1.2</ecNumber>
    </recommendedName>
    <alternativeName>
        <fullName evidence="9">Glutamate--ammonia ligase</fullName>
    </alternativeName>
    <alternativeName>
        <fullName evidence="10">Glutamine synthetase I beta</fullName>
    </alternativeName>
</protein>
<evidence type="ECO:0000256" key="6">
    <source>
        <dbReference type="ARBA" id="ARBA00022598"/>
    </source>
</evidence>
<evidence type="ECO:0000256" key="11">
    <source>
        <dbReference type="PIRSR" id="PIRSR604809-1"/>
    </source>
</evidence>
<proteinExistence type="inferred from homology"/>
<evidence type="ECO:0000313" key="18">
    <source>
        <dbReference type="EMBL" id="PRH77887.1"/>
    </source>
</evidence>
<evidence type="ECO:0000256" key="13">
    <source>
        <dbReference type="PIRSR" id="PIRSR604809-3"/>
    </source>
</evidence>
<feature type="domain" description="GS beta-grasp" evidence="16">
    <location>
        <begin position="15"/>
        <end position="99"/>
    </location>
</feature>
<dbReference type="Pfam" id="PF00120">
    <property type="entry name" value="Gln-synt_C"/>
    <property type="match status" value="1"/>
</dbReference>
<feature type="binding site" evidence="11">
    <location>
        <position position="325"/>
    </location>
    <ligand>
        <name>L-glutamate</name>
        <dbReference type="ChEBI" id="CHEBI:29985"/>
    </ligand>
</feature>
<dbReference type="Gene3D" id="3.10.20.70">
    <property type="entry name" value="Glutamine synthetase, N-terminal domain"/>
    <property type="match status" value="1"/>
</dbReference>
<feature type="binding site" evidence="12">
    <location>
        <position position="210"/>
    </location>
    <ligand>
        <name>ATP</name>
        <dbReference type="ChEBI" id="CHEBI:30616"/>
    </ligand>
</feature>
<organism evidence="18 19">
    <name type="scientific">Streptomyces solincola</name>
    <dbReference type="NCBI Taxonomy" id="2100817"/>
    <lineage>
        <taxon>Bacteria</taxon>
        <taxon>Bacillati</taxon>
        <taxon>Actinomycetota</taxon>
        <taxon>Actinomycetes</taxon>
        <taxon>Kitasatosporales</taxon>
        <taxon>Streptomycetaceae</taxon>
        <taxon>Streptomyces</taxon>
    </lineage>
</organism>
<dbReference type="Gene3D" id="3.30.590.10">
    <property type="entry name" value="Glutamine synthetase/guanido kinase, catalytic domain"/>
    <property type="match status" value="1"/>
</dbReference>
<dbReference type="EC" id="6.3.1.2" evidence="3"/>
<dbReference type="GO" id="GO:0019740">
    <property type="term" value="P:nitrogen utilization"/>
    <property type="evidence" value="ECO:0007669"/>
    <property type="project" value="TreeGrafter"/>
</dbReference>
<feature type="binding site" evidence="13">
    <location>
        <position position="134"/>
    </location>
    <ligand>
        <name>Mg(2+)</name>
        <dbReference type="ChEBI" id="CHEBI:18420"/>
        <label>1</label>
    </ligand>
</feature>
<feature type="binding site" evidence="13">
    <location>
        <position position="215"/>
    </location>
    <ligand>
        <name>Mg(2+)</name>
        <dbReference type="ChEBI" id="CHEBI:18420"/>
        <label>1</label>
    </ligand>
</feature>
<dbReference type="GO" id="GO:0004356">
    <property type="term" value="F:glutamine synthetase activity"/>
    <property type="evidence" value="ECO:0007669"/>
    <property type="project" value="UniProtKB-EC"/>
</dbReference>
<dbReference type="InterPro" id="IPR014746">
    <property type="entry name" value="Gln_synth/guanido_kin_cat_dom"/>
</dbReference>
<dbReference type="Proteomes" id="UP000239322">
    <property type="component" value="Unassembled WGS sequence"/>
</dbReference>
<dbReference type="PANTHER" id="PTHR43407:SF1">
    <property type="entry name" value="LENGSIN"/>
    <property type="match status" value="1"/>
</dbReference>
<dbReference type="GO" id="GO:0006542">
    <property type="term" value="P:glutamine biosynthetic process"/>
    <property type="evidence" value="ECO:0007669"/>
    <property type="project" value="InterPro"/>
</dbReference>
<dbReference type="PROSITE" id="PS51987">
    <property type="entry name" value="GS_CATALYTIC"/>
    <property type="match status" value="1"/>
</dbReference>
<dbReference type="InterPro" id="IPR036651">
    <property type="entry name" value="Gln_synt_N_sf"/>
</dbReference>
<dbReference type="NCBIfam" id="TIGR00653">
    <property type="entry name" value="GlnA"/>
    <property type="match status" value="1"/>
</dbReference>
<dbReference type="PANTHER" id="PTHR43407">
    <property type="entry name" value="GLUTAMINE SYNTHETASE"/>
    <property type="match status" value="1"/>
</dbReference>
<evidence type="ECO:0000259" key="16">
    <source>
        <dbReference type="PROSITE" id="PS51986"/>
    </source>
</evidence>
<accession>A0A2S9PU72</accession>
<feature type="binding site" evidence="13">
    <location>
        <position position="362"/>
    </location>
    <ligand>
        <name>Mg(2+)</name>
        <dbReference type="ChEBI" id="CHEBI:18420"/>
        <label>1</label>
    </ligand>
</feature>
<evidence type="ECO:0000256" key="3">
    <source>
        <dbReference type="ARBA" id="ARBA00012937"/>
    </source>
</evidence>
<evidence type="ECO:0000256" key="12">
    <source>
        <dbReference type="PIRSR" id="PIRSR604809-2"/>
    </source>
</evidence>
<keyword evidence="8 12" id="KW-0067">ATP-binding</keyword>
<feature type="binding site" evidence="13">
    <location>
        <position position="223"/>
    </location>
    <ligand>
        <name>Mg(2+)</name>
        <dbReference type="ChEBI" id="CHEBI:18420"/>
        <label>1</label>
    </ligand>
</feature>
<evidence type="ECO:0000256" key="7">
    <source>
        <dbReference type="ARBA" id="ARBA00022741"/>
    </source>
</evidence>
<dbReference type="SMART" id="SM01230">
    <property type="entry name" value="Gln-synt_C"/>
    <property type="match status" value="1"/>
</dbReference>
<feature type="binding site" evidence="12">
    <location>
        <begin position="226"/>
        <end position="228"/>
    </location>
    <ligand>
        <name>ATP</name>
        <dbReference type="ChEBI" id="CHEBI:30616"/>
    </ligand>
</feature>
<dbReference type="SUPFAM" id="SSF54368">
    <property type="entry name" value="Glutamine synthetase, N-terminal domain"/>
    <property type="match status" value="1"/>
</dbReference>
<comment type="cofactor">
    <cofactor evidence="13">
        <name>Mg(2+)</name>
        <dbReference type="ChEBI" id="CHEBI:18420"/>
    </cofactor>
    <text evidence="13">Binds 2 Mg(2+) ions per subunit.</text>
</comment>
<dbReference type="GO" id="GO:0016020">
    <property type="term" value="C:membrane"/>
    <property type="evidence" value="ECO:0007669"/>
    <property type="project" value="TreeGrafter"/>
</dbReference>
<keyword evidence="6 18" id="KW-0436">Ligase</keyword>
<feature type="binding site" evidence="12">
    <location>
        <position position="343"/>
    </location>
    <ligand>
        <name>ATP</name>
        <dbReference type="ChEBI" id="CHEBI:30616"/>
    </ligand>
</feature>
<reference evidence="18 19" key="1">
    <citation type="submission" date="2018-03" db="EMBL/GenBank/DDBJ databases">
        <title>Novel Streptomyces sp. from soil.</title>
        <authorList>
            <person name="Tan G.Y.A."/>
            <person name="Lee Z.Y."/>
        </authorList>
    </citation>
    <scope>NUCLEOTIDE SEQUENCE [LARGE SCALE GENOMIC DNA]</scope>
    <source>
        <strain evidence="18 19">ST5x</strain>
    </source>
</reference>
<feature type="domain" description="GS catalytic" evidence="17">
    <location>
        <begin position="107"/>
        <end position="472"/>
    </location>
</feature>
<evidence type="ECO:0000256" key="15">
    <source>
        <dbReference type="RuleBase" id="RU000384"/>
    </source>
</evidence>
<evidence type="ECO:0000313" key="19">
    <source>
        <dbReference type="Proteomes" id="UP000239322"/>
    </source>
</evidence>
<feature type="binding site" evidence="13">
    <location>
        <position position="132"/>
    </location>
    <ligand>
        <name>Mg(2+)</name>
        <dbReference type="ChEBI" id="CHEBI:18420"/>
        <label>1</label>
    </ligand>
</feature>
<comment type="subcellular location">
    <subcellularLocation>
        <location evidence="1">Cytoplasm</location>
    </subcellularLocation>
</comment>
<dbReference type="AlphaFoldDB" id="A0A2S9PU72"/>
<dbReference type="InterPro" id="IPR008147">
    <property type="entry name" value="Gln_synt_N"/>
</dbReference>
<dbReference type="InterPro" id="IPR027303">
    <property type="entry name" value="Gln_synth_gly_rich_site"/>
</dbReference>
<name>A0A2S9PU72_9ACTN</name>
<dbReference type="SUPFAM" id="SSF55931">
    <property type="entry name" value="Glutamine synthetase/guanido kinase"/>
    <property type="match status" value="1"/>
</dbReference>
<evidence type="ECO:0000256" key="4">
    <source>
        <dbReference type="ARBA" id="ARBA00021364"/>
    </source>
</evidence>
<gene>
    <name evidence="18" type="primary">glnA</name>
    <name evidence="18" type="ORF">C6N75_17855</name>
</gene>
<evidence type="ECO:0000256" key="10">
    <source>
        <dbReference type="ARBA" id="ARBA00033230"/>
    </source>
</evidence>
<feature type="binding site" evidence="11">
    <location>
        <begin position="267"/>
        <end position="268"/>
    </location>
    <ligand>
        <name>L-glutamate</name>
        <dbReference type="ChEBI" id="CHEBI:29985"/>
    </ligand>
</feature>
<evidence type="ECO:0000256" key="5">
    <source>
        <dbReference type="ARBA" id="ARBA00022490"/>
    </source>
</evidence>
<evidence type="ECO:0000256" key="2">
    <source>
        <dbReference type="ARBA" id="ARBA00009897"/>
    </source>
</evidence>